<evidence type="ECO:0000256" key="4">
    <source>
        <dbReference type="ARBA" id="ARBA00022801"/>
    </source>
</evidence>
<comment type="caution">
    <text evidence="8">Lacks conserved residue(s) required for the propagation of feature annotation.</text>
</comment>
<name>A0A8J6PZJ4_9HYPH</name>
<feature type="domain" description="TrmE-type G" evidence="10">
    <location>
        <begin position="217"/>
        <end position="363"/>
    </location>
</feature>
<dbReference type="Pfam" id="PF01926">
    <property type="entry name" value="MMR_HSR1"/>
    <property type="match status" value="1"/>
</dbReference>
<keyword evidence="8" id="KW-0479">Metal-binding</keyword>
<sequence>MQFEQTIFALSSGHLPSGVAIIRVSGPHCRFVTETISGSLPVPRQARYNALRDLCGNIIDHGLTLFFPAPGSFTGEDVTEFHVHGGRAVVAAVLQCLSSFPGCRHAEAGEFSRRAFLNGKMDLLGIEAVADLISAETEAERRFAVQNSSGVQADLYSGWRRRLIHARAMIEAEMDFSDEGDVPGSVSDSVWQDMETLAGEIERHTTGFRRAEIIREGFDVVIVGAPNAGKSSLLNALLERDAAIVTDEPGTTRDLVETTLDIDGIKVRLTDTAGLRDGAGKVESIGIERARRRAEQADLVLYIREVDDLSDPLPYEGEGVLLIGSKIDIPRPRPVTAEHDCLISTVTGEGLEILRSLISARASASLGDRGDVLPSRLRHVELLREAEVAVQKALADETKPLELKAEDLRQASDAIGRISGAVDVEDLLDVIFSQFCVGK</sequence>
<evidence type="ECO:0000256" key="7">
    <source>
        <dbReference type="ARBA" id="ARBA00023134"/>
    </source>
</evidence>
<evidence type="ECO:0000259" key="10">
    <source>
        <dbReference type="PROSITE" id="PS51709"/>
    </source>
</evidence>
<dbReference type="NCBIfam" id="TIGR00231">
    <property type="entry name" value="small_GTP"/>
    <property type="match status" value="1"/>
</dbReference>
<dbReference type="NCBIfam" id="NF003661">
    <property type="entry name" value="PRK05291.1-3"/>
    <property type="match status" value="1"/>
</dbReference>
<dbReference type="Gene3D" id="3.40.50.300">
    <property type="entry name" value="P-loop containing nucleotide triphosphate hydrolases"/>
    <property type="match status" value="1"/>
</dbReference>
<evidence type="ECO:0000256" key="2">
    <source>
        <dbReference type="ARBA" id="ARBA00022694"/>
    </source>
</evidence>
<keyword evidence="4 8" id="KW-0378">Hydrolase</keyword>
<dbReference type="InterPro" id="IPR025867">
    <property type="entry name" value="MnmE_helical"/>
</dbReference>
<feature type="binding site" evidence="8">
    <location>
        <position position="252"/>
    </location>
    <ligand>
        <name>Mg(2+)</name>
        <dbReference type="ChEBI" id="CHEBI:18420"/>
    </ligand>
</feature>
<dbReference type="CDD" id="cd14858">
    <property type="entry name" value="TrmE_N"/>
    <property type="match status" value="1"/>
</dbReference>
<feature type="binding site" evidence="8">
    <location>
        <position position="231"/>
    </location>
    <ligand>
        <name>Mg(2+)</name>
        <dbReference type="ChEBI" id="CHEBI:18420"/>
    </ligand>
</feature>
<accession>A0A8J6PZJ4</accession>
<dbReference type="InterPro" id="IPR027417">
    <property type="entry name" value="P-loop_NTPase"/>
</dbReference>
<reference evidence="11" key="1">
    <citation type="submission" date="2020-09" db="EMBL/GenBank/DDBJ databases">
        <title>Genome seq and assembly of Tianweitania sp.</title>
        <authorList>
            <person name="Chhetri G."/>
        </authorList>
    </citation>
    <scope>NUCLEOTIDE SEQUENCE</scope>
    <source>
        <strain evidence="11">Rool2</strain>
    </source>
</reference>
<feature type="binding site" evidence="8">
    <location>
        <position position="439"/>
    </location>
    <ligand>
        <name>(6S)-5-formyl-5,6,7,8-tetrahydrofolate</name>
        <dbReference type="ChEBI" id="CHEBI:57457"/>
    </ligand>
</feature>
<feature type="binding site" evidence="8">
    <location>
        <begin position="271"/>
        <end position="274"/>
    </location>
    <ligand>
        <name>GTP</name>
        <dbReference type="ChEBI" id="CHEBI:37565"/>
    </ligand>
</feature>
<dbReference type="PANTHER" id="PTHR42714">
    <property type="entry name" value="TRNA MODIFICATION GTPASE GTPBP3"/>
    <property type="match status" value="1"/>
</dbReference>
<dbReference type="PROSITE" id="PS51709">
    <property type="entry name" value="G_TRME"/>
    <property type="match status" value="1"/>
</dbReference>
<organism evidence="11 12">
    <name type="scientific">Oryzicola mucosus</name>
    <dbReference type="NCBI Taxonomy" id="2767425"/>
    <lineage>
        <taxon>Bacteria</taxon>
        <taxon>Pseudomonadati</taxon>
        <taxon>Pseudomonadota</taxon>
        <taxon>Alphaproteobacteria</taxon>
        <taxon>Hyphomicrobiales</taxon>
        <taxon>Phyllobacteriaceae</taxon>
        <taxon>Oryzicola</taxon>
    </lineage>
</organism>
<dbReference type="InterPro" id="IPR027266">
    <property type="entry name" value="TrmE/GcvT-like"/>
</dbReference>
<keyword evidence="8" id="KW-0963">Cytoplasm</keyword>
<dbReference type="GO" id="GO:0003924">
    <property type="term" value="F:GTPase activity"/>
    <property type="evidence" value="ECO:0007669"/>
    <property type="project" value="UniProtKB-UniRule"/>
</dbReference>
<dbReference type="FunFam" id="3.30.1360.120:FF:000007">
    <property type="entry name" value="tRNA modification GTPase GTPBP3, mitochondrial"/>
    <property type="match status" value="1"/>
</dbReference>
<feature type="binding site" evidence="8">
    <location>
        <position position="80"/>
    </location>
    <ligand>
        <name>(6S)-5-formyl-5,6,7,8-tetrahydrofolate</name>
        <dbReference type="ChEBI" id="CHEBI:57457"/>
    </ligand>
</feature>
<evidence type="ECO:0000256" key="5">
    <source>
        <dbReference type="ARBA" id="ARBA00022842"/>
    </source>
</evidence>
<dbReference type="CDD" id="cd04164">
    <property type="entry name" value="trmE"/>
    <property type="match status" value="1"/>
</dbReference>
<dbReference type="InterPro" id="IPR031168">
    <property type="entry name" value="G_TrmE"/>
</dbReference>
<dbReference type="Pfam" id="PF10396">
    <property type="entry name" value="TrmE_N"/>
    <property type="match status" value="1"/>
</dbReference>
<evidence type="ECO:0000313" key="11">
    <source>
        <dbReference type="EMBL" id="MBD0413765.1"/>
    </source>
</evidence>
<dbReference type="GO" id="GO:0046872">
    <property type="term" value="F:metal ion binding"/>
    <property type="evidence" value="ECO:0007669"/>
    <property type="project" value="UniProtKB-KW"/>
</dbReference>
<dbReference type="Pfam" id="PF12631">
    <property type="entry name" value="MnmE_helical"/>
    <property type="match status" value="1"/>
</dbReference>
<keyword evidence="12" id="KW-1185">Reference proteome</keyword>
<dbReference type="Gene3D" id="1.20.120.430">
    <property type="entry name" value="tRNA modification GTPase MnmE domain 2"/>
    <property type="match status" value="1"/>
</dbReference>
<dbReference type="InterPro" id="IPR005225">
    <property type="entry name" value="Small_GTP-bd"/>
</dbReference>
<dbReference type="PANTHER" id="PTHR42714:SF2">
    <property type="entry name" value="TRNA MODIFICATION GTPASE GTPBP3, MITOCHONDRIAL"/>
    <property type="match status" value="1"/>
</dbReference>
<dbReference type="PRINTS" id="PR00449">
    <property type="entry name" value="RASTRNSFRMNG"/>
</dbReference>
<dbReference type="AlphaFoldDB" id="A0A8J6PZJ4"/>
<dbReference type="InterPro" id="IPR027368">
    <property type="entry name" value="MnmE_dom2"/>
</dbReference>
<keyword evidence="6 8" id="KW-0630">Potassium</keyword>
<comment type="similarity">
    <text evidence="1 8 9">Belongs to the TRAFAC class TrmE-Era-EngA-EngB-Septin-like GTPase superfamily. TrmE GTPase family.</text>
</comment>
<dbReference type="GO" id="GO:0005525">
    <property type="term" value="F:GTP binding"/>
    <property type="evidence" value="ECO:0007669"/>
    <property type="project" value="UniProtKB-UniRule"/>
</dbReference>
<comment type="subunit">
    <text evidence="8">Homodimer. Heterotetramer of two MnmE and two MnmG subunits.</text>
</comment>
<comment type="caution">
    <text evidence="11">The sequence shown here is derived from an EMBL/GenBank/DDBJ whole genome shotgun (WGS) entry which is preliminary data.</text>
</comment>
<evidence type="ECO:0000313" key="12">
    <source>
        <dbReference type="Proteomes" id="UP000643405"/>
    </source>
</evidence>
<dbReference type="GO" id="GO:0005737">
    <property type="term" value="C:cytoplasm"/>
    <property type="evidence" value="ECO:0007669"/>
    <property type="project" value="UniProtKB-SubCell"/>
</dbReference>
<gene>
    <name evidence="8 11" type="primary">mnmE</name>
    <name evidence="8" type="synonym">trmE</name>
    <name evidence="11" type="ORF">ICI42_03760</name>
</gene>
<feature type="binding site" evidence="8">
    <location>
        <position position="120"/>
    </location>
    <ligand>
        <name>(6S)-5-formyl-5,6,7,8-tetrahydrofolate</name>
        <dbReference type="ChEBI" id="CHEBI:57457"/>
    </ligand>
</feature>
<keyword evidence="5 8" id="KW-0460">Magnesium</keyword>
<dbReference type="Proteomes" id="UP000643405">
    <property type="component" value="Unassembled WGS sequence"/>
</dbReference>
<evidence type="ECO:0000256" key="9">
    <source>
        <dbReference type="RuleBase" id="RU003313"/>
    </source>
</evidence>
<evidence type="ECO:0000256" key="1">
    <source>
        <dbReference type="ARBA" id="ARBA00011043"/>
    </source>
</evidence>
<dbReference type="InterPro" id="IPR018948">
    <property type="entry name" value="GTP-bd_TrmE_N"/>
</dbReference>
<feature type="binding site" evidence="8">
    <location>
        <position position="23"/>
    </location>
    <ligand>
        <name>(6S)-5-formyl-5,6,7,8-tetrahydrofolate</name>
        <dbReference type="ChEBI" id="CHEBI:57457"/>
    </ligand>
</feature>
<dbReference type="SUPFAM" id="SSF116878">
    <property type="entry name" value="TrmE connector domain"/>
    <property type="match status" value="1"/>
</dbReference>
<dbReference type="NCBIfam" id="TIGR00450">
    <property type="entry name" value="mnmE_trmE_thdF"/>
    <property type="match status" value="1"/>
</dbReference>
<feature type="binding site" evidence="8">
    <location>
        <begin position="227"/>
        <end position="232"/>
    </location>
    <ligand>
        <name>GTP</name>
        <dbReference type="ChEBI" id="CHEBI:37565"/>
    </ligand>
</feature>
<dbReference type="EMBL" id="JACVVX010000001">
    <property type="protein sequence ID" value="MBD0413765.1"/>
    <property type="molecule type" value="Genomic_DNA"/>
</dbReference>
<dbReference type="RefSeq" id="WP_188163173.1">
    <property type="nucleotide sequence ID" value="NZ_JACVVX010000001.1"/>
</dbReference>
<comment type="subcellular location">
    <subcellularLocation>
        <location evidence="8">Cytoplasm</location>
    </subcellularLocation>
</comment>
<evidence type="ECO:0000256" key="3">
    <source>
        <dbReference type="ARBA" id="ARBA00022741"/>
    </source>
</evidence>
<dbReference type="GO" id="GO:0030488">
    <property type="term" value="P:tRNA methylation"/>
    <property type="evidence" value="ECO:0007669"/>
    <property type="project" value="TreeGrafter"/>
</dbReference>
<keyword evidence="3 8" id="KW-0547">Nucleotide-binding</keyword>
<dbReference type="HAMAP" id="MF_00379">
    <property type="entry name" value="GTPase_MnmE"/>
    <property type="match status" value="1"/>
</dbReference>
<dbReference type="EC" id="3.6.-.-" evidence="8"/>
<proteinExistence type="inferred from homology"/>
<protein>
    <recommendedName>
        <fullName evidence="8">tRNA modification GTPase MnmE</fullName>
        <ecNumber evidence="8">3.6.-.-</ecNumber>
    </recommendedName>
</protein>
<keyword evidence="2 8" id="KW-0819">tRNA processing</keyword>
<dbReference type="SUPFAM" id="SSF52540">
    <property type="entry name" value="P-loop containing nucleoside triphosphate hydrolases"/>
    <property type="match status" value="1"/>
</dbReference>
<evidence type="ECO:0000256" key="6">
    <source>
        <dbReference type="ARBA" id="ARBA00022958"/>
    </source>
</evidence>
<feature type="binding site" evidence="8">
    <location>
        <begin position="246"/>
        <end position="252"/>
    </location>
    <ligand>
        <name>GTP</name>
        <dbReference type="ChEBI" id="CHEBI:37565"/>
    </ligand>
</feature>
<dbReference type="InterPro" id="IPR004520">
    <property type="entry name" value="GTPase_MnmE"/>
</dbReference>
<keyword evidence="7 8" id="KW-0342">GTP-binding</keyword>
<comment type="function">
    <text evidence="8">Exhibits a very high intrinsic GTPase hydrolysis rate. Involved in the addition of a carboxymethylaminomethyl (cmnm) group at the wobble position (U34) of certain tRNAs, forming tRNA-cmnm(5)s(2)U34.</text>
</comment>
<dbReference type="GO" id="GO:0002098">
    <property type="term" value="P:tRNA wobble uridine modification"/>
    <property type="evidence" value="ECO:0007669"/>
    <property type="project" value="TreeGrafter"/>
</dbReference>
<comment type="cofactor">
    <cofactor evidence="8">
        <name>K(+)</name>
        <dbReference type="ChEBI" id="CHEBI:29103"/>
    </cofactor>
    <text evidence="8">Binds 1 potassium ion per subunit.</text>
</comment>
<dbReference type="Gene3D" id="3.30.1360.120">
    <property type="entry name" value="Probable tRNA modification gtpase trme, domain 1"/>
    <property type="match status" value="1"/>
</dbReference>
<evidence type="ECO:0000256" key="8">
    <source>
        <dbReference type="HAMAP-Rule" id="MF_00379"/>
    </source>
</evidence>
<dbReference type="InterPro" id="IPR006073">
    <property type="entry name" value="GTP-bd"/>
</dbReference>